<name>A0A6A3A0Z7_HIBSY</name>
<dbReference type="Pfam" id="PF13456">
    <property type="entry name" value="RVT_3"/>
    <property type="match status" value="1"/>
</dbReference>
<protein>
    <recommendedName>
        <fullName evidence="1">RNase H type-1 domain-containing protein</fullName>
    </recommendedName>
</protein>
<reference evidence="2" key="1">
    <citation type="submission" date="2019-09" db="EMBL/GenBank/DDBJ databases">
        <title>Draft genome information of white flower Hibiscus syriacus.</title>
        <authorList>
            <person name="Kim Y.-M."/>
        </authorList>
    </citation>
    <scope>NUCLEOTIDE SEQUENCE [LARGE SCALE GENOMIC DNA]</scope>
    <source>
        <strain evidence="2">YM2019G1</strain>
    </source>
</reference>
<dbReference type="PANTHER" id="PTHR47723:SF19">
    <property type="entry name" value="POLYNUCLEOTIDYL TRANSFERASE, RIBONUCLEASE H-LIKE SUPERFAMILY PROTEIN"/>
    <property type="match status" value="1"/>
</dbReference>
<dbReference type="InterPro" id="IPR036397">
    <property type="entry name" value="RNaseH_sf"/>
</dbReference>
<dbReference type="InterPro" id="IPR044730">
    <property type="entry name" value="RNase_H-like_dom_plant"/>
</dbReference>
<evidence type="ECO:0000313" key="2">
    <source>
        <dbReference type="EMBL" id="KAE8697838.1"/>
    </source>
</evidence>
<proteinExistence type="predicted"/>
<dbReference type="CDD" id="cd06222">
    <property type="entry name" value="RNase_H_like"/>
    <property type="match status" value="1"/>
</dbReference>
<accession>A0A6A3A0Z7</accession>
<dbReference type="Proteomes" id="UP000436088">
    <property type="component" value="Unassembled WGS sequence"/>
</dbReference>
<dbReference type="InterPro" id="IPR012337">
    <property type="entry name" value="RNaseH-like_sf"/>
</dbReference>
<sequence>MSGFVKLNTDGACQGNPGVAGAGELFRSETGACIQGFATHLGVCSSVAAKLYAIRFGLSLAWKFGFNCIVCEIDAKVVLQLIEEDEEFMLYDSPPAEIISPKRTIEELLSPEGLD</sequence>
<dbReference type="AlphaFoldDB" id="A0A6A3A0Z7"/>
<dbReference type="InterPro" id="IPR053151">
    <property type="entry name" value="RNase_H-like"/>
</dbReference>
<dbReference type="GO" id="GO:0003676">
    <property type="term" value="F:nucleic acid binding"/>
    <property type="evidence" value="ECO:0007669"/>
    <property type="project" value="InterPro"/>
</dbReference>
<dbReference type="PANTHER" id="PTHR47723">
    <property type="entry name" value="OS05G0353850 PROTEIN"/>
    <property type="match status" value="1"/>
</dbReference>
<dbReference type="InterPro" id="IPR002156">
    <property type="entry name" value="RNaseH_domain"/>
</dbReference>
<evidence type="ECO:0000313" key="3">
    <source>
        <dbReference type="Proteomes" id="UP000436088"/>
    </source>
</evidence>
<evidence type="ECO:0000259" key="1">
    <source>
        <dbReference type="Pfam" id="PF13456"/>
    </source>
</evidence>
<comment type="caution">
    <text evidence="2">The sequence shown here is derived from an EMBL/GenBank/DDBJ whole genome shotgun (WGS) entry which is preliminary data.</text>
</comment>
<gene>
    <name evidence="2" type="ORF">F3Y22_tig00110610pilonHSYRG00677</name>
</gene>
<feature type="domain" description="RNase H type-1" evidence="1">
    <location>
        <begin position="8"/>
        <end position="87"/>
    </location>
</feature>
<organism evidence="2 3">
    <name type="scientific">Hibiscus syriacus</name>
    <name type="common">Rose of Sharon</name>
    <dbReference type="NCBI Taxonomy" id="106335"/>
    <lineage>
        <taxon>Eukaryota</taxon>
        <taxon>Viridiplantae</taxon>
        <taxon>Streptophyta</taxon>
        <taxon>Embryophyta</taxon>
        <taxon>Tracheophyta</taxon>
        <taxon>Spermatophyta</taxon>
        <taxon>Magnoliopsida</taxon>
        <taxon>eudicotyledons</taxon>
        <taxon>Gunneridae</taxon>
        <taxon>Pentapetalae</taxon>
        <taxon>rosids</taxon>
        <taxon>malvids</taxon>
        <taxon>Malvales</taxon>
        <taxon>Malvaceae</taxon>
        <taxon>Malvoideae</taxon>
        <taxon>Hibiscus</taxon>
    </lineage>
</organism>
<dbReference type="EMBL" id="VEPZ02001049">
    <property type="protein sequence ID" value="KAE8697838.1"/>
    <property type="molecule type" value="Genomic_DNA"/>
</dbReference>
<dbReference type="SUPFAM" id="SSF53098">
    <property type="entry name" value="Ribonuclease H-like"/>
    <property type="match status" value="1"/>
</dbReference>
<dbReference type="Gene3D" id="3.30.420.10">
    <property type="entry name" value="Ribonuclease H-like superfamily/Ribonuclease H"/>
    <property type="match status" value="1"/>
</dbReference>
<dbReference type="GO" id="GO:0004523">
    <property type="term" value="F:RNA-DNA hybrid ribonuclease activity"/>
    <property type="evidence" value="ECO:0007669"/>
    <property type="project" value="InterPro"/>
</dbReference>
<keyword evidence="3" id="KW-1185">Reference proteome</keyword>